<sequence length="368" mass="40201">MKVRLGFAATLLYILSLAGNMVAQAPQTEQMMDKKRQHIVEIAALTAKGDLDKLKTVLIAGLEDSMTVNEIKETIVHVHAYCGFPRALRGLQTFVDVLNERKAKGIEDKAGRAASPITDSRSKYERGRDILAEISGVPADAPKADYAVLAPEIEVFLKEHLFADLFERDVLTYAEREIATVSVLAAIGNVEPMMKGHMNIALNVGVTPNELRNLLAIVEKLVGRSEADKTAVLETSSATAIFPKGNAIEGVNFNGTAYLQRLMTDSETFDVVVSDVIFEPSARNSWHSHPGGQILIATAGKGYYQEKGKPIQVLKPGDVIAITPDVKHWHGAAPDSGFTHIAINTKVSLGATEWYDPVTDEEYNDYKE</sequence>
<name>A0A0F5JRA1_9BACT</name>
<dbReference type="InterPro" id="IPR003779">
    <property type="entry name" value="CMD-like"/>
</dbReference>
<dbReference type="AlphaFoldDB" id="A0A0F5JRA1"/>
<gene>
    <name evidence="4" type="ORF">HMPREF1536_00193</name>
</gene>
<evidence type="ECO:0000256" key="1">
    <source>
        <dbReference type="SAM" id="SignalP"/>
    </source>
</evidence>
<feature type="signal peptide" evidence="1">
    <location>
        <begin position="1"/>
        <end position="25"/>
    </location>
</feature>
<dbReference type="Pfam" id="PF07883">
    <property type="entry name" value="Cupin_2"/>
    <property type="match status" value="1"/>
</dbReference>
<dbReference type="EMBL" id="AQHW01000002">
    <property type="protein sequence ID" value="KKB60313.1"/>
    <property type="molecule type" value="Genomic_DNA"/>
</dbReference>
<dbReference type="Gene3D" id="1.20.1290.10">
    <property type="entry name" value="AhpD-like"/>
    <property type="match status" value="1"/>
</dbReference>
<dbReference type="Gene3D" id="2.60.120.10">
    <property type="entry name" value="Jelly Rolls"/>
    <property type="match status" value="1"/>
</dbReference>
<dbReference type="InterPro" id="IPR047263">
    <property type="entry name" value="HNL-like_cupin"/>
</dbReference>
<dbReference type="PANTHER" id="PTHR43698">
    <property type="entry name" value="RIBD C-TERMINAL DOMAIN CONTAINING PROTEIN"/>
    <property type="match status" value="1"/>
</dbReference>
<comment type="caution">
    <text evidence="4">The sequence shown here is derived from an EMBL/GenBank/DDBJ whole genome shotgun (WGS) entry which is preliminary data.</text>
</comment>
<evidence type="ECO:0000313" key="4">
    <source>
        <dbReference type="EMBL" id="KKB60313.1"/>
    </source>
</evidence>
<dbReference type="SUPFAM" id="SSF51182">
    <property type="entry name" value="RmlC-like cupins"/>
    <property type="match status" value="1"/>
</dbReference>
<dbReference type="SUPFAM" id="SSF69118">
    <property type="entry name" value="AhpD-like"/>
    <property type="match status" value="1"/>
</dbReference>
<reference evidence="4 5" key="1">
    <citation type="submission" date="2013-04" db="EMBL/GenBank/DDBJ databases">
        <title>The Genome Sequence of Parabacteroides gordonii DSM 23371.</title>
        <authorList>
            <consortium name="The Broad Institute Genomics Platform"/>
            <person name="Earl A."/>
            <person name="Ward D."/>
            <person name="Feldgarden M."/>
            <person name="Gevers D."/>
            <person name="Martens E."/>
            <person name="Sakamoto M."/>
            <person name="Benno Y."/>
            <person name="Suzuki N."/>
            <person name="Matsunaga N."/>
            <person name="Koshihara K."/>
            <person name="Seki M."/>
            <person name="Komiya H."/>
            <person name="Walker B."/>
            <person name="Young S."/>
            <person name="Zeng Q."/>
            <person name="Gargeya S."/>
            <person name="Fitzgerald M."/>
            <person name="Haas B."/>
            <person name="Abouelleil A."/>
            <person name="Allen A.W."/>
            <person name="Alvarado L."/>
            <person name="Arachchi H.M."/>
            <person name="Berlin A.M."/>
            <person name="Chapman S.B."/>
            <person name="Gainer-Dewar J."/>
            <person name="Goldberg J."/>
            <person name="Griggs A."/>
            <person name="Gujja S."/>
            <person name="Hansen M."/>
            <person name="Howarth C."/>
            <person name="Imamovic A."/>
            <person name="Ireland A."/>
            <person name="Larimer J."/>
            <person name="McCowan C."/>
            <person name="Murphy C."/>
            <person name="Pearson M."/>
            <person name="Poon T.W."/>
            <person name="Priest M."/>
            <person name="Roberts A."/>
            <person name="Saif S."/>
            <person name="Shea T."/>
            <person name="Sisk P."/>
            <person name="Sykes S."/>
            <person name="Wortman J."/>
            <person name="Nusbaum C."/>
            <person name="Birren B."/>
        </authorList>
    </citation>
    <scope>NUCLEOTIDE SEQUENCE [LARGE SCALE GENOMIC DNA]</scope>
    <source>
        <strain evidence="4 5">MS-1</strain>
    </source>
</reference>
<dbReference type="PATRIC" id="fig|1203610.3.peg.207"/>
<dbReference type="GO" id="GO:0051920">
    <property type="term" value="F:peroxiredoxin activity"/>
    <property type="evidence" value="ECO:0007669"/>
    <property type="project" value="InterPro"/>
</dbReference>
<dbReference type="InterPro" id="IPR014710">
    <property type="entry name" value="RmlC-like_jellyroll"/>
</dbReference>
<evidence type="ECO:0000259" key="2">
    <source>
        <dbReference type="Pfam" id="PF02627"/>
    </source>
</evidence>
<proteinExistence type="predicted"/>
<protein>
    <recommendedName>
        <fullName evidence="6">Cupin 2 conserved barrel domain-containing protein</fullName>
    </recommendedName>
</protein>
<dbReference type="InterPro" id="IPR013096">
    <property type="entry name" value="Cupin_2"/>
</dbReference>
<organism evidence="4 5">
    <name type="scientific">Parabacteroides gordonii MS-1 = DSM 23371</name>
    <dbReference type="NCBI Taxonomy" id="1203610"/>
    <lineage>
        <taxon>Bacteria</taxon>
        <taxon>Pseudomonadati</taxon>
        <taxon>Bacteroidota</taxon>
        <taxon>Bacteroidia</taxon>
        <taxon>Bacteroidales</taxon>
        <taxon>Tannerellaceae</taxon>
        <taxon>Parabacteroides</taxon>
    </lineage>
</organism>
<dbReference type="STRING" id="1203610.HMPREF1536_00193"/>
<keyword evidence="5" id="KW-1185">Reference proteome</keyword>
<dbReference type="InterPro" id="IPR029032">
    <property type="entry name" value="AhpD-like"/>
</dbReference>
<dbReference type="PANTHER" id="PTHR43698:SF1">
    <property type="entry name" value="BLL4564 PROTEIN"/>
    <property type="match status" value="1"/>
</dbReference>
<evidence type="ECO:0000259" key="3">
    <source>
        <dbReference type="Pfam" id="PF07883"/>
    </source>
</evidence>
<dbReference type="CDD" id="cd02233">
    <property type="entry name" value="cupin_HNL-like"/>
    <property type="match status" value="1"/>
</dbReference>
<keyword evidence="1" id="KW-0732">Signal</keyword>
<feature type="domain" description="Carboxymuconolactone decarboxylase-like" evidence="2">
    <location>
        <begin position="154"/>
        <end position="219"/>
    </location>
</feature>
<accession>A0A0F5JRA1</accession>
<dbReference type="Pfam" id="PF02627">
    <property type="entry name" value="CMD"/>
    <property type="match status" value="2"/>
</dbReference>
<evidence type="ECO:0008006" key="6">
    <source>
        <dbReference type="Google" id="ProtNLM"/>
    </source>
</evidence>
<dbReference type="InterPro" id="IPR011051">
    <property type="entry name" value="RmlC_Cupin_sf"/>
</dbReference>
<evidence type="ECO:0000313" key="5">
    <source>
        <dbReference type="Proteomes" id="UP000033035"/>
    </source>
</evidence>
<dbReference type="Proteomes" id="UP000033035">
    <property type="component" value="Unassembled WGS sequence"/>
</dbReference>
<feature type="domain" description="Carboxymuconolactone decarboxylase-like" evidence="2">
    <location>
        <begin position="32"/>
        <end position="92"/>
    </location>
</feature>
<feature type="domain" description="Cupin type-2" evidence="3">
    <location>
        <begin position="276"/>
        <end position="333"/>
    </location>
</feature>
<dbReference type="HOGENOM" id="CLU_064450_0_0_10"/>
<feature type="chain" id="PRO_5002489937" description="Cupin 2 conserved barrel domain-containing protein" evidence="1">
    <location>
        <begin position="26"/>
        <end position="368"/>
    </location>
</feature>